<evidence type="ECO:0000313" key="1">
    <source>
        <dbReference type="EMBL" id="AME21641.1"/>
    </source>
</evidence>
<proteinExistence type="predicted"/>
<dbReference type="InterPro" id="IPR036663">
    <property type="entry name" value="Fumarylacetoacetase_C_sf"/>
</dbReference>
<sequence length="307" mass="34748">MTHYVMLLDSPVPRGGLGVFDFKSGQSREVRPPQGNLYEALAHCADRNMDWESYLKDLPSTPYPLTPTAMKYRPPLKPDSNLLVQISEITLCTAKTEQAWYYKGNGRLLKTDGDPLQVPYHSQSISSEPCIVCLYWVDPFGALRFIGFTLGNDIHDHVLHSRDAISATHAHLRTCAIAPALIVGELQADLAINVQIERDGQPLTASHHRMSLHRWQSLRRYSQEFLEKHEQFLEPGLVHYVFHSLSHRTANVPLQHGDWLSIDCPELELAMSNQIVEEELVSLVPLPARRAPEHGCIDRPLPVPKKF</sequence>
<dbReference type="EMBL" id="KU507532">
    <property type="protein sequence ID" value="AME21641.1"/>
    <property type="molecule type" value="Genomic_DNA"/>
</dbReference>
<reference evidence="1" key="1">
    <citation type="submission" date="2016-01" db="EMBL/GenBank/DDBJ databases">
        <title>Molecular genetic analysis of determinants responsible for the synthesis of 2,4-diacetylphloroglucinol in bacteria Pseudomonas brassicacearum S-1.</title>
        <authorList>
            <person name="Mandryk-Litvinkovich M.N."/>
            <person name="Muratova A.A."/>
            <person name="Nasonova T.L."/>
            <person name="Evdokimova O.V."/>
            <person name="Valentovich L.N."/>
            <person name="Titok M.A."/>
            <person name="Kolomiets E.I."/>
        </authorList>
    </citation>
    <scope>NUCLEOTIDE SEQUENCE</scope>
    <source>
        <strain evidence="1">S-1</strain>
    </source>
</reference>
<organism evidence="1">
    <name type="scientific">Pseudomonas brassicacearum</name>
    <dbReference type="NCBI Taxonomy" id="930166"/>
    <lineage>
        <taxon>Bacteria</taxon>
        <taxon>Pseudomonadati</taxon>
        <taxon>Pseudomonadota</taxon>
        <taxon>Gammaproteobacteria</taxon>
        <taxon>Pseudomonadales</taxon>
        <taxon>Pseudomonadaceae</taxon>
        <taxon>Pseudomonas</taxon>
    </lineage>
</organism>
<protein>
    <submittedName>
        <fullName evidence="1">Fumarylacetoacetate hydrolase</fullName>
    </submittedName>
</protein>
<dbReference type="AlphaFoldDB" id="A0A125SE89"/>
<accession>A0A125SE89</accession>
<gene>
    <name evidence="1" type="primary">phlI</name>
</gene>
<name>A0A125SE89_9PSED</name>
<dbReference type="GO" id="GO:0016787">
    <property type="term" value="F:hydrolase activity"/>
    <property type="evidence" value="ECO:0007669"/>
    <property type="project" value="UniProtKB-KW"/>
</dbReference>
<dbReference type="Gene3D" id="3.90.850.10">
    <property type="entry name" value="Fumarylacetoacetase-like, C-terminal domain"/>
    <property type="match status" value="1"/>
</dbReference>
<keyword evidence="1" id="KW-0378">Hydrolase</keyword>
<dbReference type="RefSeq" id="WP_058542734.1">
    <property type="nucleotide sequence ID" value="NZ_CP045701.2"/>
</dbReference>